<name>A0ABR2VTE7_9FUNG</name>
<protein>
    <recommendedName>
        <fullName evidence="2">DJ-1/PfpI domain-containing protein</fullName>
    </recommendedName>
</protein>
<dbReference type="Pfam" id="PF01965">
    <property type="entry name" value="DJ-1_PfpI"/>
    <property type="match status" value="1"/>
</dbReference>
<dbReference type="Gene3D" id="3.40.50.880">
    <property type="match status" value="1"/>
</dbReference>
<dbReference type="InterPro" id="IPR029062">
    <property type="entry name" value="Class_I_gatase-like"/>
</dbReference>
<dbReference type="SUPFAM" id="SSF52317">
    <property type="entry name" value="Class I glutamine amidotransferase-like"/>
    <property type="match status" value="1"/>
</dbReference>
<dbReference type="EMBL" id="JASJQH010007880">
    <property type="protein sequence ID" value="KAK9700724.1"/>
    <property type="molecule type" value="Genomic_DNA"/>
</dbReference>
<gene>
    <name evidence="3" type="ORF">K7432_012063</name>
</gene>
<evidence type="ECO:0000313" key="4">
    <source>
        <dbReference type="Proteomes" id="UP001479436"/>
    </source>
</evidence>
<feature type="domain" description="DJ-1/PfpI" evidence="2">
    <location>
        <begin position="45"/>
        <end position="211"/>
    </location>
</feature>
<evidence type="ECO:0000256" key="1">
    <source>
        <dbReference type="SAM" id="SignalP"/>
    </source>
</evidence>
<sequence length="253" mass="27259">FFKMKISSFLASVTLALISRGGTWSQGVNASNANSSTPNGASKLKVGVVLFEKFTVLDAAGPLQVMAILPDKFDIQYVAEIEGHIYQSDTPGFAIQSQYSFANAPKFDILLVPGGPSVMVLAKKPGYPEKLRQVADAAVRILTVCTGSGLLASTGILDGKRATTNKNAFKRIQPLGPNVNWVYEGRWVDDGKFTSTAGVSAGIDGTLHVIEDIIGTNRTQRAAEFIEYEWQTDPSLEPFSDIFRGDKGLRGLP</sequence>
<keyword evidence="1" id="KW-0732">Signal</keyword>
<evidence type="ECO:0000259" key="2">
    <source>
        <dbReference type="Pfam" id="PF01965"/>
    </source>
</evidence>
<accession>A0ABR2VTE7</accession>
<feature type="chain" id="PRO_5045280315" description="DJ-1/PfpI domain-containing protein" evidence="1">
    <location>
        <begin position="26"/>
        <end position="253"/>
    </location>
</feature>
<keyword evidence="4" id="KW-1185">Reference proteome</keyword>
<dbReference type="InterPro" id="IPR002818">
    <property type="entry name" value="DJ-1/PfpI"/>
</dbReference>
<feature type="non-terminal residue" evidence="3">
    <location>
        <position position="1"/>
    </location>
</feature>
<dbReference type="PANTHER" id="PTHR43130">
    <property type="entry name" value="ARAC-FAMILY TRANSCRIPTIONAL REGULATOR"/>
    <property type="match status" value="1"/>
</dbReference>
<dbReference type="InterPro" id="IPR052158">
    <property type="entry name" value="INH-QAR"/>
</dbReference>
<dbReference type="CDD" id="cd03139">
    <property type="entry name" value="GATase1_PfpI_2"/>
    <property type="match status" value="1"/>
</dbReference>
<dbReference type="Proteomes" id="UP001479436">
    <property type="component" value="Unassembled WGS sequence"/>
</dbReference>
<organism evidence="3 4">
    <name type="scientific">Basidiobolus ranarum</name>
    <dbReference type="NCBI Taxonomy" id="34480"/>
    <lineage>
        <taxon>Eukaryota</taxon>
        <taxon>Fungi</taxon>
        <taxon>Fungi incertae sedis</taxon>
        <taxon>Zoopagomycota</taxon>
        <taxon>Entomophthoromycotina</taxon>
        <taxon>Basidiobolomycetes</taxon>
        <taxon>Basidiobolales</taxon>
        <taxon>Basidiobolaceae</taxon>
        <taxon>Basidiobolus</taxon>
    </lineage>
</organism>
<evidence type="ECO:0000313" key="3">
    <source>
        <dbReference type="EMBL" id="KAK9700724.1"/>
    </source>
</evidence>
<reference evidence="3 4" key="1">
    <citation type="submission" date="2023-04" db="EMBL/GenBank/DDBJ databases">
        <title>Genome of Basidiobolus ranarum AG-B5.</title>
        <authorList>
            <person name="Stajich J.E."/>
            <person name="Carter-House D."/>
            <person name="Gryganskyi A."/>
        </authorList>
    </citation>
    <scope>NUCLEOTIDE SEQUENCE [LARGE SCALE GENOMIC DNA]</scope>
    <source>
        <strain evidence="3 4">AG-B5</strain>
    </source>
</reference>
<comment type="caution">
    <text evidence="3">The sequence shown here is derived from an EMBL/GenBank/DDBJ whole genome shotgun (WGS) entry which is preliminary data.</text>
</comment>
<proteinExistence type="predicted"/>
<dbReference type="PANTHER" id="PTHR43130:SF3">
    <property type="entry name" value="HTH-TYPE TRANSCRIPTIONAL REGULATOR RV1931C"/>
    <property type="match status" value="1"/>
</dbReference>
<feature type="signal peptide" evidence="1">
    <location>
        <begin position="1"/>
        <end position="25"/>
    </location>
</feature>